<dbReference type="Pfam" id="PF19289">
    <property type="entry name" value="PmbA_TldD_3rd"/>
    <property type="match status" value="1"/>
</dbReference>
<gene>
    <name evidence="4" type="ORF">A2Y85_05485</name>
</gene>
<dbReference type="EMBL" id="MEUM01000015">
    <property type="protein sequence ID" value="OGC43567.1"/>
    <property type="molecule type" value="Genomic_DNA"/>
</dbReference>
<accession>A0A1F4UF58</accession>
<dbReference type="Proteomes" id="UP000177025">
    <property type="component" value="Unassembled WGS sequence"/>
</dbReference>
<dbReference type="InterPro" id="IPR035068">
    <property type="entry name" value="TldD/PmbA_N"/>
</dbReference>
<organism evidence="4 5">
    <name type="scientific">candidate division WOR-3 bacterium RBG_13_43_14</name>
    <dbReference type="NCBI Taxonomy" id="1802590"/>
    <lineage>
        <taxon>Bacteria</taxon>
        <taxon>Bacteria division WOR-3</taxon>
    </lineage>
</organism>
<evidence type="ECO:0000259" key="3">
    <source>
        <dbReference type="Pfam" id="PF19289"/>
    </source>
</evidence>
<reference evidence="4 5" key="1">
    <citation type="journal article" date="2016" name="Nat. Commun.">
        <title>Thousands of microbial genomes shed light on interconnected biogeochemical processes in an aquifer system.</title>
        <authorList>
            <person name="Anantharaman K."/>
            <person name="Brown C.T."/>
            <person name="Hug L.A."/>
            <person name="Sharon I."/>
            <person name="Castelle C.J."/>
            <person name="Probst A.J."/>
            <person name="Thomas B.C."/>
            <person name="Singh A."/>
            <person name="Wilkins M.J."/>
            <person name="Karaoz U."/>
            <person name="Brodie E.L."/>
            <person name="Williams K.H."/>
            <person name="Hubbard S.S."/>
            <person name="Banfield J.F."/>
        </authorList>
    </citation>
    <scope>NUCLEOTIDE SEQUENCE [LARGE SCALE GENOMIC DNA]</scope>
</reference>
<dbReference type="GO" id="GO:0006508">
    <property type="term" value="P:proteolysis"/>
    <property type="evidence" value="ECO:0007669"/>
    <property type="project" value="InterPro"/>
</dbReference>
<comment type="caution">
    <text evidence="4">The sequence shown here is derived from an EMBL/GenBank/DDBJ whole genome shotgun (WGS) entry which is preliminary data.</text>
</comment>
<evidence type="ECO:0008006" key="6">
    <source>
        <dbReference type="Google" id="ProtNLM"/>
    </source>
</evidence>
<evidence type="ECO:0000313" key="4">
    <source>
        <dbReference type="EMBL" id="OGC43567.1"/>
    </source>
</evidence>
<dbReference type="GO" id="GO:0008237">
    <property type="term" value="F:metallopeptidase activity"/>
    <property type="evidence" value="ECO:0007669"/>
    <property type="project" value="InterPro"/>
</dbReference>
<dbReference type="Gene3D" id="3.30.2290.10">
    <property type="entry name" value="PmbA/TldD superfamily"/>
    <property type="match status" value="1"/>
</dbReference>
<sequence>MIGKRKIRKLVDMIFGRSKADQVEVVITNYDSALTRYANNYIHQNVSESNSGLSIRVIFGKKIGSASTSSLDPKQARKVLAWAEAVADHQLPNSDFESLPITKSKDYRPVVTCVPKTVRFSPRERADAVSEIVKVAKKNSLNAFGSVSNGAAELCIANSLGTFAYNVSSDFFCNCVMAGDNSTGYVQRGHRDVDKINFKKTAMIAAQKALLSNNPINLPPGSYKTILEPLAASELLDFLSFYAFNGKFYLEGRSCLCGKLGKKIVDAGVTIIDDPLTSKGFAFAFDAEGVAKRRLTLIDKGIARNIVYDSMTARKAGVKTTGHALPAPNTFGPLANNLIMKPGKRDLQSIIASTDYGVLVTRFHYTNVIDPVKLTFTGMTRDGTFLIEDGKITKGIKNLRFTENIIECLSRVEDIGSRVELVASDPGYGARFGNGVIMPALKIKDFKFTSATEF</sequence>
<evidence type="ECO:0000256" key="1">
    <source>
        <dbReference type="ARBA" id="ARBA00005836"/>
    </source>
</evidence>
<comment type="similarity">
    <text evidence="1">Belongs to the peptidase U62 family.</text>
</comment>
<dbReference type="InterPro" id="IPR002510">
    <property type="entry name" value="Metalloprtase-TldD/E_N"/>
</dbReference>
<feature type="domain" description="Metalloprotease TldD/E C-terminal" evidence="3">
    <location>
        <begin position="220"/>
        <end position="449"/>
    </location>
</feature>
<dbReference type="InterPro" id="IPR045569">
    <property type="entry name" value="Metalloprtase-TldD/E_C"/>
</dbReference>
<dbReference type="SUPFAM" id="SSF111283">
    <property type="entry name" value="Putative modulator of DNA gyrase, PmbA/TldD"/>
    <property type="match status" value="1"/>
</dbReference>
<evidence type="ECO:0000259" key="2">
    <source>
        <dbReference type="Pfam" id="PF01523"/>
    </source>
</evidence>
<dbReference type="PANTHER" id="PTHR43666">
    <property type="entry name" value="TLDD PROTEIN"/>
    <property type="match status" value="1"/>
</dbReference>
<dbReference type="PANTHER" id="PTHR43666:SF1">
    <property type="entry name" value="CONSERVED PROTEIN"/>
    <property type="match status" value="1"/>
</dbReference>
<dbReference type="AlphaFoldDB" id="A0A1F4UF58"/>
<dbReference type="Pfam" id="PF01523">
    <property type="entry name" value="PmbA_TldD_1st"/>
    <property type="match status" value="1"/>
</dbReference>
<dbReference type="InterPro" id="IPR036059">
    <property type="entry name" value="TldD/PmbA_sf"/>
</dbReference>
<evidence type="ECO:0000313" key="5">
    <source>
        <dbReference type="Proteomes" id="UP000177025"/>
    </source>
</evidence>
<proteinExistence type="inferred from homology"/>
<name>A0A1F4UF58_UNCW3</name>
<protein>
    <recommendedName>
        <fullName evidence="6">TldD/PmbA family protein</fullName>
    </recommendedName>
</protein>
<feature type="domain" description="Metalloprotease TldD/E N-terminal" evidence="2">
    <location>
        <begin position="23"/>
        <end position="87"/>
    </location>
</feature>